<feature type="region of interest" description="Disordered" evidence="8">
    <location>
        <begin position="422"/>
        <end position="444"/>
    </location>
</feature>
<dbReference type="SMART" id="SM00066">
    <property type="entry name" value="GAL4"/>
    <property type="match status" value="1"/>
</dbReference>
<evidence type="ECO:0000256" key="5">
    <source>
        <dbReference type="ARBA" id="ARBA00023125"/>
    </source>
</evidence>
<organism evidence="10 11">
    <name type="scientific">Fonsecaea multimorphosa CBS 102226</name>
    <dbReference type="NCBI Taxonomy" id="1442371"/>
    <lineage>
        <taxon>Eukaryota</taxon>
        <taxon>Fungi</taxon>
        <taxon>Dikarya</taxon>
        <taxon>Ascomycota</taxon>
        <taxon>Pezizomycotina</taxon>
        <taxon>Eurotiomycetes</taxon>
        <taxon>Chaetothyriomycetidae</taxon>
        <taxon>Chaetothyriales</taxon>
        <taxon>Herpotrichiellaceae</taxon>
        <taxon>Fonsecaea</taxon>
    </lineage>
</organism>
<dbReference type="PANTHER" id="PTHR31313">
    <property type="entry name" value="TY1 ENHANCER ACTIVATOR"/>
    <property type="match status" value="1"/>
</dbReference>
<dbReference type="Gene3D" id="4.10.240.10">
    <property type="entry name" value="Zn(2)-C6 fungal-type DNA-binding domain"/>
    <property type="match status" value="1"/>
</dbReference>
<keyword evidence="2" id="KW-0479">Metal-binding</keyword>
<dbReference type="VEuPathDB" id="FungiDB:Z520_00296"/>
<dbReference type="GO" id="GO:0000981">
    <property type="term" value="F:DNA-binding transcription factor activity, RNA polymerase II-specific"/>
    <property type="evidence" value="ECO:0007669"/>
    <property type="project" value="InterPro"/>
</dbReference>
<comment type="subcellular location">
    <subcellularLocation>
        <location evidence="1">Nucleus</location>
    </subcellularLocation>
</comment>
<dbReference type="Proteomes" id="UP000053411">
    <property type="component" value="Unassembled WGS sequence"/>
</dbReference>
<evidence type="ECO:0000256" key="2">
    <source>
        <dbReference type="ARBA" id="ARBA00022723"/>
    </source>
</evidence>
<evidence type="ECO:0000256" key="1">
    <source>
        <dbReference type="ARBA" id="ARBA00004123"/>
    </source>
</evidence>
<dbReference type="PROSITE" id="PS00463">
    <property type="entry name" value="ZN2_CY6_FUNGAL_1"/>
    <property type="match status" value="1"/>
</dbReference>
<dbReference type="EMBL" id="KN848062">
    <property type="protein sequence ID" value="KIY03605.1"/>
    <property type="molecule type" value="Genomic_DNA"/>
</dbReference>
<keyword evidence="5" id="KW-0238">DNA-binding</keyword>
<dbReference type="InterPro" id="IPR007219">
    <property type="entry name" value="XnlR_reg_dom"/>
</dbReference>
<keyword evidence="3" id="KW-0862">Zinc</keyword>
<dbReference type="GeneID" id="27706042"/>
<feature type="compositionally biased region" description="Polar residues" evidence="8">
    <location>
        <begin position="828"/>
        <end position="848"/>
    </location>
</feature>
<feature type="compositionally biased region" description="Low complexity" evidence="8">
    <location>
        <begin position="854"/>
        <end position="887"/>
    </location>
</feature>
<dbReference type="Pfam" id="PF00172">
    <property type="entry name" value="Zn_clus"/>
    <property type="match status" value="1"/>
</dbReference>
<dbReference type="InterPro" id="IPR036864">
    <property type="entry name" value="Zn2-C6_fun-type_DNA-bd_sf"/>
</dbReference>
<feature type="region of interest" description="Disordered" evidence="8">
    <location>
        <begin position="74"/>
        <end position="109"/>
    </location>
</feature>
<feature type="region of interest" description="Disordered" evidence="8">
    <location>
        <begin position="813"/>
        <end position="893"/>
    </location>
</feature>
<dbReference type="SUPFAM" id="SSF57701">
    <property type="entry name" value="Zn2/Cys6 DNA-binding domain"/>
    <property type="match status" value="1"/>
</dbReference>
<dbReference type="STRING" id="1442371.A0A0D2KJD0"/>
<dbReference type="InterPro" id="IPR051615">
    <property type="entry name" value="Transcr_Regulatory_Elem"/>
</dbReference>
<reference evidence="10 11" key="1">
    <citation type="submission" date="2015-01" db="EMBL/GenBank/DDBJ databases">
        <title>The Genome Sequence of Fonsecaea multimorphosa CBS 102226.</title>
        <authorList>
            <consortium name="The Broad Institute Genomics Platform"/>
            <person name="Cuomo C."/>
            <person name="de Hoog S."/>
            <person name="Gorbushina A."/>
            <person name="Stielow B."/>
            <person name="Teixiera M."/>
            <person name="Abouelleil A."/>
            <person name="Chapman S.B."/>
            <person name="Priest M."/>
            <person name="Young S.K."/>
            <person name="Wortman J."/>
            <person name="Nusbaum C."/>
            <person name="Birren B."/>
        </authorList>
    </citation>
    <scope>NUCLEOTIDE SEQUENCE [LARGE SCALE GENOMIC DNA]</scope>
    <source>
        <strain evidence="10 11">CBS 102226</strain>
    </source>
</reference>
<evidence type="ECO:0000256" key="7">
    <source>
        <dbReference type="ARBA" id="ARBA00023242"/>
    </source>
</evidence>
<dbReference type="OrthoDB" id="2283631at2759"/>
<feature type="compositionally biased region" description="Low complexity" evidence="8">
    <location>
        <begin position="704"/>
        <end position="725"/>
    </location>
</feature>
<dbReference type="CDD" id="cd12148">
    <property type="entry name" value="fungal_TF_MHR"/>
    <property type="match status" value="1"/>
</dbReference>
<evidence type="ECO:0000256" key="6">
    <source>
        <dbReference type="ARBA" id="ARBA00023163"/>
    </source>
</evidence>
<feature type="region of interest" description="Disordered" evidence="8">
    <location>
        <begin position="663"/>
        <end position="728"/>
    </location>
</feature>
<dbReference type="RefSeq" id="XP_016637727.1">
    <property type="nucleotide sequence ID" value="XM_016770817.1"/>
</dbReference>
<protein>
    <recommendedName>
        <fullName evidence="9">Zn(2)-C6 fungal-type domain-containing protein</fullName>
    </recommendedName>
</protein>
<dbReference type="Pfam" id="PF04082">
    <property type="entry name" value="Fungal_trans"/>
    <property type="match status" value="1"/>
</dbReference>
<sequence>MQSYSLSSAPPSGPKNYVFVDEHNRHKRLKVMRACEGCRRRKIKCDSATTNTWPCAACVRLKLQCIPPAGGLEGDSGDIAPGSAGEETSGPPSYSAASAAPGQQQAQSYAPTAPAFQLNQGNPYSYDAYVTNYQKPSFQVAEKPYDSFYSDSHQFDETLHDPYQDAPQTYAQTQYDEKPFRQERAGSSPVEVTAEDLMEHLGQLKIGESGVAPYIRSEKSSKELDPPIQEPDPEPKIAAAFSTDAGSQIRIPPALMPSHDEAMQTFELYFNNVHPYVPVLNRRQFYNQWHRDQASISPLILEAIFANAGRLSDDPAQGAQWLALANKHEPFFLDSPSLSNLQALLLLLKARESAPKRGYYYRSWMTCKTAITMAKDLELHQHHEIHTLGEPCGSDPIECLTKTRIWQTLLVCETMVGGPQGRTDFGVDPNSVDISESPPGSEVDDYERSISRQFAYFVRNVRNIRLITDVHRKLQRKKDWALDKEFVAYNASFQKWPDELPPDLQLPLPPTGATPNVTSHFLGNMHSHYHLAIVMFHRPQLSASQSFPPDSQWRHHLSVCYNSAKILCRLQEGILANFDLTGLLVMQRGINFTIYAILTCIMIHLVAFSSPDPEFNFEAKDYFVRQMRILERCVSAWPMPETEAQINALRAAFSADVNKPFELKESFPHGTPSDNSRPSPVSPPSYERQQPPMPSQGQKLVDLQQSQQQQQQQQQQAQAGPYAAQHLSQMTRQSPYLATPPVSVYTADSKPPTPLYAQNYELEQTPYSSIPSSAGGYYQQPTSATEIQWNPTPIMDQFDTAFAIPQSALAPPPSLYGGSGASPPGNMHSMQQASFTSTNSPTYGTTSLPGGYTAQQQQQQQPQQQQQQQQHYYSAQQAQSYQDSSPQMASNSQLPMSAATSYATVGVGGAAMLVTPQQWQQSVANVIDASRLKRRWDYTQH</sequence>
<evidence type="ECO:0000313" key="11">
    <source>
        <dbReference type="Proteomes" id="UP000053411"/>
    </source>
</evidence>
<dbReference type="GO" id="GO:0003677">
    <property type="term" value="F:DNA binding"/>
    <property type="evidence" value="ECO:0007669"/>
    <property type="project" value="UniProtKB-KW"/>
</dbReference>
<dbReference type="PANTHER" id="PTHR31313:SF79">
    <property type="entry name" value="C6 FINGER DOMAIN-CONTAINING PROTEIN"/>
    <property type="match status" value="1"/>
</dbReference>
<dbReference type="GO" id="GO:0008270">
    <property type="term" value="F:zinc ion binding"/>
    <property type="evidence" value="ECO:0007669"/>
    <property type="project" value="InterPro"/>
</dbReference>
<feature type="compositionally biased region" description="Low complexity" evidence="8">
    <location>
        <begin position="89"/>
        <end position="109"/>
    </location>
</feature>
<keyword evidence="7" id="KW-0539">Nucleus</keyword>
<dbReference type="AlphaFoldDB" id="A0A0D2KJD0"/>
<keyword evidence="11" id="KW-1185">Reference proteome</keyword>
<evidence type="ECO:0000256" key="8">
    <source>
        <dbReference type="SAM" id="MobiDB-lite"/>
    </source>
</evidence>
<dbReference type="PROSITE" id="PS50048">
    <property type="entry name" value="ZN2_CY6_FUNGAL_2"/>
    <property type="match status" value="1"/>
</dbReference>
<dbReference type="GO" id="GO:0006351">
    <property type="term" value="P:DNA-templated transcription"/>
    <property type="evidence" value="ECO:0007669"/>
    <property type="project" value="InterPro"/>
</dbReference>
<accession>A0A0D2KJD0</accession>
<dbReference type="InterPro" id="IPR001138">
    <property type="entry name" value="Zn2Cys6_DnaBD"/>
</dbReference>
<proteinExistence type="predicted"/>
<evidence type="ECO:0000259" key="9">
    <source>
        <dbReference type="PROSITE" id="PS50048"/>
    </source>
</evidence>
<keyword evidence="4" id="KW-0805">Transcription regulation</keyword>
<keyword evidence="6" id="KW-0804">Transcription</keyword>
<evidence type="ECO:0000313" key="10">
    <source>
        <dbReference type="EMBL" id="KIY03605.1"/>
    </source>
</evidence>
<evidence type="ECO:0000256" key="3">
    <source>
        <dbReference type="ARBA" id="ARBA00022833"/>
    </source>
</evidence>
<name>A0A0D2KJD0_9EURO</name>
<dbReference type="GO" id="GO:0005634">
    <property type="term" value="C:nucleus"/>
    <property type="evidence" value="ECO:0007669"/>
    <property type="project" value="UniProtKB-SubCell"/>
</dbReference>
<feature type="domain" description="Zn(2)-C6 fungal-type" evidence="9">
    <location>
        <begin position="34"/>
        <end position="65"/>
    </location>
</feature>
<gene>
    <name evidence="10" type="ORF">Z520_00296</name>
</gene>
<dbReference type="CDD" id="cd00067">
    <property type="entry name" value="GAL4"/>
    <property type="match status" value="1"/>
</dbReference>
<evidence type="ECO:0000256" key="4">
    <source>
        <dbReference type="ARBA" id="ARBA00023015"/>
    </source>
</evidence>